<accession>A0AA96LAD4</accession>
<gene>
    <name evidence="1" type="ORF">MJA45_18525</name>
</gene>
<protein>
    <submittedName>
        <fullName evidence="1">YolD-like family protein</fullName>
    </submittedName>
</protein>
<dbReference type="Proteomes" id="UP001305702">
    <property type="component" value="Chromosome"/>
</dbReference>
<proteinExistence type="predicted"/>
<dbReference type="RefSeq" id="WP_315603390.1">
    <property type="nucleotide sequence ID" value="NZ_CP130318.1"/>
</dbReference>
<name>A0AA96LAD4_9BACL</name>
<dbReference type="AlphaFoldDB" id="A0AA96LAD4"/>
<dbReference type="Pfam" id="PF08863">
    <property type="entry name" value="YolD"/>
    <property type="match status" value="1"/>
</dbReference>
<dbReference type="InterPro" id="IPR014962">
    <property type="entry name" value="YolD"/>
</dbReference>
<organism evidence="1 2">
    <name type="scientific">Paenibacillus aurantius</name>
    <dbReference type="NCBI Taxonomy" id="2918900"/>
    <lineage>
        <taxon>Bacteria</taxon>
        <taxon>Bacillati</taxon>
        <taxon>Bacillota</taxon>
        <taxon>Bacilli</taxon>
        <taxon>Bacillales</taxon>
        <taxon>Paenibacillaceae</taxon>
        <taxon>Paenibacillus</taxon>
    </lineage>
</organism>
<dbReference type="EMBL" id="CP130318">
    <property type="protein sequence ID" value="WNQ09618.1"/>
    <property type="molecule type" value="Genomic_DNA"/>
</dbReference>
<sequence length="111" mass="13171">MGKKLVGNGIWEASRMMLPEHRDRIITYRRDLNIKEKPILDEQRIMELVRVISEAIFTDNEVKVSVFDDYEDHIHIGCIDKIDTLNKQIKLIHNSDFVWIKLQDILEIQLI</sequence>
<reference evidence="1 2" key="1">
    <citation type="submission" date="2022-02" db="EMBL/GenBank/DDBJ databases">
        <title>Paenibacillus sp. MBLB1776 Whole Genome Shotgun Sequencing.</title>
        <authorList>
            <person name="Hwang C.Y."/>
            <person name="Cho E.-S."/>
            <person name="Seo M.-J."/>
        </authorList>
    </citation>
    <scope>NUCLEOTIDE SEQUENCE [LARGE SCALE GENOMIC DNA]</scope>
    <source>
        <strain evidence="1 2">MBLB1776</strain>
    </source>
</reference>
<evidence type="ECO:0000313" key="2">
    <source>
        <dbReference type="Proteomes" id="UP001305702"/>
    </source>
</evidence>
<dbReference type="KEGG" id="paun:MJA45_18525"/>
<keyword evidence="2" id="KW-1185">Reference proteome</keyword>
<evidence type="ECO:0000313" key="1">
    <source>
        <dbReference type="EMBL" id="WNQ09618.1"/>
    </source>
</evidence>